<dbReference type="EMBL" id="MH834612">
    <property type="protein sequence ID" value="AYN57895.1"/>
    <property type="molecule type" value="Genomic_DNA"/>
</dbReference>
<dbReference type="KEGG" id="vg:77932208"/>
<dbReference type="RefSeq" id="YP_010656329.1">
    <property type="nucleotide sequence ID" value="NC_070837.1"/>
</dbReference>
<sequence>MRPARHIAVAFERGTSGFTGQNKGYAARCDTCGAVTFGGFQTKTEAKAALEHTAVRA</sequence>
<organism evidence="1 2">
    <name type="scientific">Arthrobacter phage Faja</name>
    <dbReference type="NCBI Taxonomy" id="2419957"/>
    <lineage>
        <taxon>Viruses</taxon>
        <taxon>Duplodnaviria</taxon>
        <taxon>Heunggongvirae</taxon>
        <taxon>Uroviricota</taxon>
        <taxon>Caudoviricetes</taxon>
        <taxon>Fajavirus</taxon>
        <taxon>Fajavirus faja</taxon>
    </lineage>
</organism>
<gene>
    <name evidence="1" type="primary">43</name>
    <name evidence="1" type="ORF">PBI_FAJA_43</name>
</gene>
<protein>
    <submittedName>
        <fullName evidence="1">Uncharacterized protein</fullName>
    </submittedName>
</protein>
<dbReference type="Proteomes" id="UP000280317">
    <property type="component" value="Segment"/>
</dbReference>
<accession>A0A3G2KG15</accession>
<evidence type="ECO:0000313" key="1">
    <source>
        <dbReference type="EMBL" id="AYN57895.1"/>
    </source>
</evidence>
<dbReference type="GeneID" id="77932208"/>
<reference evidence="1 2" key="1">
    <citation type="submission" date="2018-09" db="EMBL/GenBank/DDBJ databases">
        <authorList>
            <person name="Ulbrich M.C."/>
            <person name="Stoner T.H."/>
            <person name="Garlena R.A."/>
            <person name="Russell D.A."/>
            <person name="Pope W.H."/>
            <person name="Jacobs-Sera D."/>
            <person name="Hatfull G.F."/>
        </authorList>
    </citation>
    <scope>NUCLEOTIDE SEQUENCE [LARGE SCALE GENOMIC DNA]</scope>
</reference>
<name>A0A3G2KG15_9CAUD</name>
<evidence type="ECO:0000313" key="2">
    <source>
        <dbReference type="Proteomes" id="UP000280317"/>
    </source>
</evidence>
<keyword evidence="2" id="KW-1185">Reference proteome</keyword>
<proteinExistence type="predicted"/>